<name>A0A7J0DLY5_9ERIC</name>
<feature type="domain" description="Wall-associated receptor kinase C-terminal" evidence="2">
    <location>
        <begin position="125"/>
        <end position="197"/>
    </location>
</feature>
<gene>
    <name evidence="3" type="ORF">Acr_00g0048430</name>
</gene>
<evidence type="ECO:0000259" key="2">
    <source>
        <dbReference type="Pfam" id="PF14380"/>
    </source>
</evidence>
<evidence type="ECO:0000313" key="3">
    <source>
        <dbReference type="EMBL" id="GFS36875.1"/>
    </source>
</evidence>
<dbReference type="InterPro" id="IPR032872">
    <property type="entry name" value="WAK_assoc_C"/>
</dbReference>
<organism evidence="3 4">
    <name type="scientific">Actinidia rufa</name>
    <dbReference type="NCBI Taxonomy" id="165716"/>
    <lineage>
        <taxon>Eukaryota</taxon>
        <taxon>Viridiplantae</taxon>
        <taxon>Streptophyta</taxon>
        <taxon>Embryophyta</taxon>
        <taxon>Tracheophyta</taxon>
        <taxon>Spermatophyta</taxon>
        <taxon>Magnoliopsida</taxon>
        <taxon>eudicotyledons</taxon>
        <taxon>Gunneridae</taxon>
        <taxon>Pentapetalae</taxon>
        <taxon>asterids</taxon>
        <taxon>Ericales</taxon>
        <taxon>Actinidiaceae</taxon>
        <taxon>Actinidia</taxon>
    </lineage>
</organism>
<dbReference type="AlphaFoldDB" id="A0A7J0DLY5"/>
<sequence>MPYDSERTIRVAMKQSVKILVAIVGDNELFEREEERKKSERGLHGGCTGWCRGEAPQITIESRPYRVLSIDNATFNLNVQQEEFWNNNCPSELHNVALDANPHFEYAPNTDVLMLYYGCRIILNVNCSNNVEVRINKTAAEALAGPASGNVTQVLNSGFGLVWKANNTNCQSCVRSGGRCGTNSTNPGPFVCYCSDQSYTVSCRLTTSGSDHGTSWDRATNLSELGQAIQEGFKVRWKVGSEKSGNAGIIPSAGIILLPIRPLAIALIRLTWRRRAPWMPEH</sequence>
<reference evidence="4" key="1">
    <citation type="submission" date="2019-07" db="EMBL/GenBank/DDBJ databases">
        <title>De Novo Assembly of kiwifruit Actinidia rufa.</title>
        <authorList>
            <person name="Sugita-Konishi S."/>
            <person name="Sato K."/>
            <person name="Mori E."/>
            <person name="Abe Y."/>
            <person name="Kisaki G."/>
            <person name="Hamano K."/>
            <person name="Suezawa K."/>
            <person name="Otani M."/>
            <person name="Fukuda T."/>
            <person name="Manabe T."/>
            <person name="Gomi K."/>
            <person name="Tabuchi M."/>
            <person name="Akimitsu K."/>
            <person name="Kataoka I."/>
        </authorList>
    </citation>
    <scope>NUCLEOTIDE SEQUENCE [LARGE SCALE GENOMIC DNA]</scope>
    <source>
        <strain evidence="4">cv. Fuchu</strain>
    </source>
</reference>
<dbReference type="PANTHER" id="PTHR33138">
    <property type="entry name" value="OS01G0690200 PROTEIN"/>
    <property type="match status" value="1"/>
</dbReference>
<dbReference type="PANTHER" id="PTHR33138:SF72">
    <property type="entry name" value="WALL-ASSOCIATED RECEPTOR KINASE CARBOXY-TERMINAL PROTEIN"/>
    <property type="match status" value="1"/>
</dbReference>
<dbReference type="OrthoDB" id="1507006at2759"/>
<accession>A0A7J0DLY5</accession>
<evidence type="ECO:0000313" key="4">
    <source>
        <dbReference type="Proteomes" id="UP000585474"/>
    </source>
</evidence>
<comment type="caution">
    <text evidence="3">The sequence shown here is derived from an EMBL/GenBank/DDBJ whole genome shotgun (WGS) entry which is preliminary data.</text>
</comment>
<keyword evidence="4" id="KW-1185">Reference proteome</keyword>
<dbReference type="Proteomes" id="UP000585474">
    <property type="component" value="Unassembled WGS sequence"/>
</dbReference>
<evidence type="ECO:0000256" key="1">
    <source>
        <dbReference type="ARBA" id="ARBA00023180"/>
    </source>
</evidence>
<keyword evidence="1" id="KW-0325">Glycoprotein</keyword>
<dbReference type="Pfam" id="PF14380">
    <property type="entry name" value="WAK_assoc"/>
    <property type="match status" value="1"/>
</dbReference>
<protein>
    <recommendedName>
        <fullName evidence="2">Wall-associated receptor kinase C-terminal domain-containing protein</fullName>
    </recommendedName>
</protein>
<proteinExistence type="predicted"/>
<dbReference type="EMBL" id="BJWL01000267">
    <property type="protein sequence ID" value="GFS36875.1"/>
    <property type="molecule type" value="Genomic_DNA"/>
</dbReference>